<protein>
    <recommendedName>
        <fullName evidence="3">BRCT domain-containing protein</fullName>
    </recommendedName>
</protein>
<keyword evidence="2" id="KW-1185">Reference proteome</keyword>
<dbReference type="EMBL" id="CP103445">
    <property type="protein sequence ID" value="UWS35261.1"/>
    <property type="molecule type" value="Genomic_DNA"/>
</dbReference>
<name>A0ABY5XCY0_ERWPY</name>
<dbReference type="RefSeq" id="WP_259817477.1">
    <property type="nucleotide sequence ID" value="NZ_CP103445.1"/>
</dbReference>
<evidence type="ECO:0000313" key="2">
    <source>
        <dbReference type="Proteomes" id="UP001058553"/>
    </source>
</evidence>
<proteinExistence type="predicted"/>
<dbReference type="Proteomes" id="UP001058553">
    <property type="component" value="Chromosome"/>
</dbReference>
<dbReference type="InterPro" id="IPR036420">
    <property type="entry name" value="BRCT_dom_sf"/>
</dbReference>
<reference evidence="1" key="1">
    <citation type="submission" date="2022-07" db="EMBL/GenBank/DDBJ databases">
        <title>Genetic diversity of Erwinia pyrifoliae.</title>
        <authorList>
            <person name="Park D.S."/>
            <person name="Ham H."/>
        </authorList>
    </citation>
    <scope>NUCLEOTIDE SEQUENCE</scope>
    <source>
        <strain evidence="1">CP201486</strain>
    </source>
</reference>
<accession>A0ABY5XCY0</accession>
<evidence type="ECO:0000313" key="1">
    <source>
        <dbReference type="EMBL" id="UWS35261.1"/>
    </source>
</evidence>
<dbReference type="Gene3D" id="3.40.50.10190">
    <property type="entry name" value="BRCT domain"/>
    <property type="match status" value="1"/>
</dbReference>
<organism evidence="1 2">
    <name type="scientific">Erwinia pyrifoliae</name>
    <dbReference type="NCBI Taxonomy" id="79967"/>
    <lineage>
        <taxon>Bacteria</taxon>
        <taxon>Pseudomonadati</taxon>
        <taxon>Pseudomonadota</taxon>
        <taxon>Gammaproteobacteria</taxon>
        <taxon>Enterobacterales</taxon>
        <taxon>Erwiniaceae</taxon>
        <taxon>Erwinia</taxon>
    </lineage>
</organism>
<evidence type="ECO:0008006" key="3">
    <source>
        <dbReference type="Google" id="ProtNLM"/>
    </source>
</evidence>
<gene>
    <name evidence="1" type="ORF">NYP84_09035</name>
</gene>
<dbReference type="SUPFAM" id="SSF52113">
    <property type="entry name" value="BRCT domain"/>
    <property type="match status" value="1"/>
</dbReference>
<sequence>MDKVYFVYETRKKNISAYTLSSHGLCGDYLQGYCENREQYRTFRLQQIIGFFDSYAAAVDYAQNFQSITFDYSLSTAGFDLSGQRKNYKKYESPGMYQPLDFSGALEICFTGFKKEERKILEYQALDAGMIVRRDVSVNLHLLCGGYNAGPKKLEVARKKGTMILREPEFIALITSGELPDDYDNQ</sequence>